<dbReference type="AlphaFoldDB" id="A0A7Y0XD44"/>
<accession>A0A7Y0XD44</accession>
<dbReference type="Proteomes" id="UP000518904">
    <property type="component" value="Unassembled WGS sequence"/>
</dbReference>
<sequence>MDEFDNNEKLLNDQAIQLLVDLGYIEKGSAQHGVLKQYLGEGYGSLSEKQRYHFHESVEPLL</sequence>
<feature type="non-terminal residue" evidence="1">
    <location>
        <position position="62"/>
    </location>
</feature>
<organism evidence="1 2">
    <name type="scientific">Vibrio parahaemolyticus</name>
    <dbReference type="NCBI Taxonomy" id="670"/>
    <lineage>
        <taxon>Bacteria</taxon>
        <taxon>Pseudomonadati</taxon>
        <taxon>Pseudomonadota</taxon>
        <taxon>Gammaproteobacteria</taxon>
        <taxon>Vibrionales</taxon>
        <taxon>Vibrionaceae</taxon>
        <taxon>Vibrio</taxon>
    </lineage>
</organism>
<gene>
    <name evidence="1" type="ORF">HKB16_16905</name>
</gene>
<evidence type="ECO:0000313" key="2">
    <source>
        <dbReference type="Proteomes" id="UP000518904"/>
    </source>
</evidence>
<dbReference type="EMBL" id="JABCLB010001870">
    <property type="protein sequence ID" value="NMU84550.1"/>
    <property type="molecule type" value="Genomic_DNA"/>
</dbReference>
<name>A0A7Y0XD44_VIBPH</name>
<evidence type="ECO:0000313" key="1">
    <source>
        <dbReference type="EMBL" id="NMU84550.1"/>
    </source>
</evidence>
<proteinExistence type="predicted"/>
<reference evidence="1 2" key="1">
    <citation type="submission" date="2020-04" db="EMBL/GenBank/DDBJ databases">
        <title>Whole-genome sequencing of Vibrio spp. from China reveals different genetic environments of blaCTX-M-14 among diverse lineages.</title>
        <authorList>
            <person name="Zheng Z."/>
            <person name="Ye L."/>
            <person name="Chen S."/>
        </authorList>
    </citation>
    <scope>NUCLEOTIDE SEQUENCE [LARGE SCALE GENOMIC DNA]</scope>
    <source>
        <strain evidence="1 2">Vb0551</strain>
    </source>
</reference>
<comment type="caution">
    <text evidence="1">The sequence shown here is derived from an EMBL/GenBank/DDBJ whole genome shotgun (WGS) entry which is preliminary data.</text>
</comment>
<protein>
    <submittedName>
        <fullName evidence="1">Uncharacterized protein</fullName>
    </submittedName>
</protein>